<sequence>MTGSLNPDEARALLQQADGVAATARAGASWPHIAGLMGLGAASSLALVALSYIPPALMWLPLTLLFAWTGALFVFAWRFGRAVKRGFGRRWTLTLITWGALWVVAIFGTSWWFAGQTWFLIASAVALTVTAWVGAWAEASR</sequence>
<reference evidence="2 3" key="1">
    <citation type="submission" date="2018-01" db="EMBL/GenBank/DDBJ databases">
        <title>Lactibacter flavus gen. nov., sp. nov., a novel bacterium of the family Propionibacteriaceae isolated from raw milk and dairy products.</title>
        <authorList>
            <person name="Wenning M."/>
            <person name="Breitenwieser F."/>
            <person name="Huptas C."/>
            <person name="von Neubeck M."/>
            <person name="Busse H.-J."/>
            <person name="Scherer S."/>
        </authorList>
    </citation>
    <scope>NUCLEOTIDE SEQUENCE [LARGE SCALE GENOMIC DNA]</scope>
    <source>
        <strain evidence="2 3">VG341</strain>
    </source>
</reference>
<name>A0A4Q2EIG5_9ACTN</name>
<dbReference type="Proteomes" id="UP000290624">
    <property type="component" value="Unassembled WGS sequence"/>
</dbReference>
<evidence type="ECO:0000313" key="2">
    <source>
        <dbReference type="EMBL" id="RXW32893.1"/>
    </source>
</evidence>
<protein>
    <submittedName>
        <fullName evidence="2">Uncharacterized protein</fullName>
    </submittedName>
</protein>
<feature type="transmembrane region" description="Helical" evidence="1">
    <location>
        <begin position="59"/>
        <end position="79"/>
    </location>
</feature>
<keyword evidence="3" id="KW-1185">Reference proteome</keyword>
<dbReference type="EMBL" id="PPCV01000002">
    <property type="protein sequence ID" value="RXW32893.1"/>
    <property type="molecule type" value="Genomic_DNA"/>
</dbReference>
<evidence type="ECO:0000313" key="3">
    <source>
        <dbReference type="Proteomes" id="UP000290624"/>
    </source>
</evidence>
<dbReference type="OrthoDB" id="4950658at2"/>
<evidence type="ECO:0000256" key="1">
    <source>
        <dbReference type="SAM" id="Phobius"/>
    </source>
</evidence>
<keyword evidence="1" id="KW-0812">Transmembrane</keyword>
<feature type="transmembrane region" description="Helical" evidence="1">
    <location>
        <begin position="118"/>
        <end position="137"/>
    </location>
</feature>
<proteinExistence type="predicted"/>
<feature type="transmembrane region" description="Helical" evidence="1">
    <location>
        <begin position="33"/>
        <end position="53"/>
    </location>
</feature>
<keyword evidence="1" id="KW-0472">Membrane</keyword>
<dbReference type="AlphaFoldDB" id="A0A4Q2EIG5"/>
<keyword evidence="1" id="KW-1133">Transmembrane helix</keyword>
<comment type="caution">
    <text evidence="2">The sequence shown here is derived from an EMBL/GenBank/DDBJ whole genome shotgun (WGS) entry which is preliminary data.</text>
</comment>
<organism evidence="2 3">
    <name type="scientific">Propioniciclava flava</name>
    <dbReference type="NCBI Taxonomy" id="2072026"/>
    <lineage>
        <taxon>Bacteria</taxon>
        <taxon>Bacillati</taxon>
        <taxon>Actinomycetota</taxon>
        <taxon>Actinomycetes</taxon>
        <taxon>Propionibacteriales</taxon>
        <taxon>Propionibacteriaceae</taxon>
        <taxon>Propioniciclava</taxon>
    </lineage>
</organism>
<dbReference type="RefSeq" id="WP_129457776.1">
    <property type="nucleotide sequence ID" value="NZ_PPCV01000002.1"/>
</dbReference>
<accession>A0A4Q2EIG5</accession>
<gene>
    <name evidence="2" type="ORF">C1706_03135</name>
</gene>
<feature type="transmembrane region" description="Helical" evidence="1">
    <location>
        <begin position="91"/>
        <end position="112"/>
    </location>
</feature>